<dbReference type="Proteomes" id="UP000008064">
    <property type="component" value="Unassembled WGS sequence"/>
</dbReference>
<accession>F8P7T0</accession>
<sequence>MGTTGKSYIHLKYTVKQSQSLSQDQYPHGATILGVIGGSDKTIVTRGTGNLEMHPTFFTLANINSEVRMKATSHAWMCKAIMPTPVFCDVHSEIQTLLEAWLWHRCMDIISCNLKHAAKYGQLAPDPHGVIRATFTPLVAWTADLPEQQLIACTSKSASPISTATTAEFGDTYPHTPRTYS</sequence>
<dbReference type="GeneID" id="18815599"/>
<proteinExistence type="predicted"/>
<name>F8P7T0_SERL9</name>
<gene>
    <name evidence="1" type="ORF">SERLADRAFT_441828</name>
</gene>
<dbReference type="RefSeq" id="XP_007322454.1">
    <property type="nucleotide sequence ID" value="XM_007322392.1"/>
</dbReference>
<dbReference type="AlphaFoldDB" id="F8P7T0"/>
<dbReference type="Pfam" id="PF18759">
    <property type="entry name" value="Plavaka"/>
    <property type="match status" value="1"/>
</dbReference>
<organism>
    <name type="scientific">Serpula lacrymans var. lacrymans (strain S7.9)</name>
    <name type="common">Dry rot fungus</name>
    <dbReference type="NCBI Taxonomy" id="578457"/>
    <lineage>
        <taxon>Eukaryota</taxon>
        <taxon>Fungi</taxon>
        <taxon>Dikarya</taxon>
        <taxon>Basidiomycota</taxon>
        <taxon>Agaricomycotina</taxon>
        <taxon>Agaricomycetes</taxon>
        <taxon>Agaricomycetidae</taxon>
        <taxon>Boletales</taxon>
        <taxon>Coniophorineae</taxon>
        <taxon>Serpulaceae</taxon>
        <taxon>Serpula</taxon>
    </lineage>
</organism>
<dbReference type="HOGENOM" id="CLU_006344_8_2_1"/>
<protein>
    <submittedName>
        <fullName evidence="1">Uncharacterized protein</fullName>
    </submittedName>
</protein>
<dbReference type="EMBL" id="GL945440">
    <property type="protein sequence ID" value="EGO20488.1"/>
    <property type="molecule type" value="Genomic_DNA"/>
</dbReference>
<dbReference type="InterPro" id="IPR041078">
    <property type="entry name" value="Plavaka"/>
</dbReference>
<reference evidence="1" key="1">
    <citation type="submission" date="2011-04" db="EMBL/GenBank/DDBJ databases">
        <title>Evolution of plant cell wall degrading machinery underlies the functional diversity of forest fungi.</title>
        <authorList>
            <consortium name="US DOE Joint Genome Institute (JGI-PGF)"/>
            <person name="Eastwood D.C."/>
            <person name="Floudas D."/>
            <person name="Binder M."/>
            <person name="Majcherczyk A."/>
            <person name="Schneider P."/>
            <person name="Aerts A."/>
            <person name="Asiegbu F.O."/>
            <person name="Baker S.E."/>
            <person name="Barry K."/>
            <person name="Bendiksby M."/>
            <person name="Blumentritt M."/>
            <person name="Coutinho P.M."/>
            <person name="Cullen D."/>
            <person name="Cullen D."/>
            <person name="Gathman A."/>
            <person name="Goodell B."/>
            <person name="Henrissat B."/>
            <person name="Ihrmark K."/>
            <person name="Kauserud H."/>
            <person name="Kohler A."/>
            <person name="LaButti K."/>
            <person name="Lapidus A."/>
            <person name="Lavin J.L."/>
            <person name="Lee Y.-H."/>
            <person name="Lindquist E."/>
            <person name="Lilly W."/>
            <person name="Lucas S."/>
            <person name="Morin E."/>
            <person name="Murat C."/>
            <person name="Oguiza J.A."/>
            <person name="Park J."/>
            <person name="Pisabarro A.G."/>
            <person name="Riley R."/>
            <person name="Rosling A."/>
            <person name="Salamov A."/>
            <person name="Schmidt O."/>
            <person name="Schmutz J."/>
            <person name="Skrede I."/>
            <person name="Stenlid J."/>
            <person name="Wiebenga A."/>
            <person name="Xie X."/>
            <person name="Kues U."/>
            <person name="Hibbett D.S."/>
            <person name="Hoffmeister D."/>
            <person name="Hogberg N."/>
            <person name="Martin F."/>
            <person name="Grigoriev I.V."/>
            <person name="Watkinson S.C."/>
        </authorList>
    </citation>
    <scope>NUCLEOTIDE SEQUENCE</scope>
    <source>
        <strain evidence="1">S7.9</strain>
    </source>
</reference>
<dbReference type="KEGG" id="sla:SERLADRAFT_441828"/>
<evidence type="ECO:0000313" key="1">
    <source>
        <dbReference type="EMBL" id="EGO20488.1"/>
    </source>
</evidence>
<dbReference type="OrthoDB" id="2418900at2759"/>